<dbReference type="PROSITE" id="PS51007">
    <property type="entry name" value="CYTC"/>
    <property type="match status" value="1"/>
</dbReference>
<dbReference type="Gene3D" id="1.10.760.10">
    <property type="entry name" value="Cytochrome c-like domain"/>
    <property type="match status" value="1"/>
</dbReference>
<dbReference type="GO" id="GO:0020037">
    <property type="term" value="F:heme binding"/>
    <property type="evidence" value="ECO:0007669"/>
    <property type="project" value="InterPro"/>
</dbReference>
<organism evidence="5">
    <name type="scientific">hydrocarbon metagenome</name>
    <dbReference type="NCBI Taxonomy" id="938273"/>
    <lineage>
        <taxon>unclassified sequences</taxon>
        <taxon>metagenomes</taxon>
        <taxon>ecological metagenomes</taxon>
    </lineage>
</organism>
<dbReference type="InterPro" id="IPR036909">
    <property type="entry name" value="Cyt_c-like_dom_sf"/>
</dbReference>
<comment type="caution">
    <text evidence="5">The sequence shown here is derived from an EMBL/GenBank/DDBJ whole genome shotgun (WGS) entry which is preliminary data.</text>
</comment>
<dbReference type="InterPro" id="IPR009056">
    <property type="entry name" value="Cyt_c-like_dom"/>
</dbReference>
<dbReference type="GO" id="GO:0046872">
    <property type="term" value="F:metal ion binding"/>
    <property type="evidence" value="ECO:0007669"/>
    <property type="project" value="UniProtKB-KW"/>
</dbReference>
<feature type="domain" description="Cytochrome c" evidence="4">
    <location>
        <begin position="49"/>
        <end position="143"/>
    </location>
</feature>
<evidence type="ECO:0000256" key="2">
    <source>
        <dbReference type="ARBA" id="ARBA00022723"/>
    </source>
</evidence>
<proteinExistence type="predicted"/>
<evidence type="ECO:0000256" key="1">
    <source>
        <dbReference type="ARBA" id="ARBA00022617"/>
    </source>
</evidence>
<keyword evidence="2" id="KW-0479">Metal-binding</keyword>
<gene>
    <name evidence="5" type="ORF">ASZ90_003971</name>
</gene>
<keyword evidence="1" id="KW-0349">Heme</keyword>
<evidence type="ECO:0000313" key="5">
    <source>
        <dbReference type="EMBL" id="KUG26193.1"/>
    </source>
</evidence>
<dbReference type="GO" id="GO:0009055">
    <property type="term" value="F:electron transfer activity"/>
    <property type="evidence" value="ECO:0007669"/>
    <property type="project" value="InterPro"/>
</dbReference>
<dbReference type="AlphaFoldDB" id="A0A0W8FZE6"/>
<keyword evidence="3" id="KW-0408">Iron</keyword>
<evidence type="ECO:0000259" key="4">
    <source>
        <dbReference type="PROSITE" id="PS51007"/>
    </source>
</evidence>
<dbReference type="EMBL" id="LNQE01000514">
    <property type="protein sequence ID" value="KUG26193.1"/>
    <property type="molecule type" value="Genomic_DNA"/>
</dbReference>
<protein>
    <recommendedName>
        <fullName evidence="4">Cytochrome c domain-containing protein</fullName>
    </recommendedName>
</protein>
<sequence length="145" mass="16662">MTNAQKWVTVVLAAFIFLFVLSDILKEDTIIRHDDFQNYGTGEFNEERSQDAPGLALIKQNGCLACHGQDLRGNPNLGPSLYNAKKHWNRDELINYLRSPLDYSRDPRFAEYKNQFRNIMMPSYDNLDVKDLGTISDYLLGLQGE</sequence>
<reference evidence="5" key="1">
    <citation type="journal article" date="2015" name="Proc. Natl. Acad. Sci. U.S.A.">
        <title>Networks of energetic and metabolic interactions define dynamics in microbial communities.</title>
        <authorList>
            <person name="Embree M."/>
            <person name="Liu J.K."/>
            <person name="Al-Bassam M.M."/>
            <person name="Zengler K."/>
        </authorList>
    </citation>
    <scope>NUCLEOTIDE SEQUENCE</scope>
</reference>
<name>A0A0W8FZE6_9ZZZZ</name>
<evidence type="ECO:0000256" key="3">
    <source>
        <dbReference type="ARBA" id="ARBA00023004"/>
    </source>
</evidence>
<accession>A0A0W8FZE6</accession>
<dbReference type="SUPFAM" id="SSF46626">
    <property type="entry name" value="Cytochrome c"/>
    <property type="match status" value="1"/>
</dbReference>
<dbReference type="Pfam" id="PF00034">
    <property type="entry name" value="Cytochrom_C"/>
    <property type="match status" value="1"/>
</dbReference>